<organism evidence="1 2">
    <name type="scientific">Pararobbsia alpina</name>
    <dbReference type="NCBI Taxonomy" id="621374"/>
    <lineage>
        <taxon>Bacteria</taxon>
        <taxon>Pseudomonadati</taxon>
        <taxon>Pseudomonadota</taxon>
        <taxon>Betaproteobacteria</taxon>
        <taxon>Burkholderiales</taxon>
        <taxon>Burkholderiaceae</taxon>
        <taxon>Pararobbsia</taxon>
    </lineage>
</organism>
<gene>
    <name evidence="1" type="ORF">LMG28138_02988</name>
</gene>
<reference evidence="1 2" key="1">
    <citation type="submission" date="2020-04" db="EMBL/GenBank/DDBJ databases">
        <authorList>
            <person name="De Canck E."/>
        </authorList>
    </citation>
    <scope>NUCLEOTIDE SEQUENCE [LARGE SCALE GENOMIC DNA]</scope>
    <source>
        <strain evidence="1 2">LMG 28138</strain>
    </source>
</reference>
<proteinExistence type="predicted"/>
<keyword evidence="2" id="KW-1185">Reference proteome</keyword>
<dbReference type="Proteomes" id="UP000494115">
    <property type="component" value="Unassembled WGS sequence"/>
</dbReference>
<dbReference type="AlphaFoldDB" id="A0A6S7BM80"/>
<evidence type="ECO:0000313" key="1">
    <source>
        <dbReference type="EMBL" id="CAB3790442.1"/>
    </source>
</evidence>
<sequence>MKESARNSLAACAEVLARLLADKKKGAAQAAPKAHSQHRGSCRNKFAFGFLSQS</sequence>
<protein>
    <submittedName>
        <fullName evidence="1">Uncharacterized protein</fullName>
    </submittedName>
</protein>
<accession>A0A6S7BM80</accession>
<name>A0A6S7BM80_9BURK</name>
<evidence type="ECO:0000313" key="2">
    <source>
        <dbReference type="Proteomes" id="UP000494115"/>
    </source>
</evidence>
<dbReference type="EMBL" id="CADIKM010000012">
    <property type="protein sequence ID" value="CAB3790442.1"/>
    <property type="molecule type" value="Genomic_DNA"/>
</dbReference>